<evidence type="ECO:0000313" key="13">
    <source>
        <dbReference type="EMBL" id="TBO61256.1"/>
    </source>
</evidence>
<keyword evidence="7 9" id="KW-0275">Fatty acid biosynthesis</keyword>
<keyword evidence="6 9" id="KW-0443">Lipid metabolism</keyword>
<feature type="active site" evidence="9">
    <location>
        <position position="309"/>
    </location>
</feature>
<name>A0A4Q9I0V1_STRKA</name>
<comment type="subunit">
    <text evidence="9">Homodimer.</text>
</comment>
<protein>
    <recommendedName>
        <fullName evidence="9">Beta-ketoacyl-[acyl-carrier-protein] synthase III</fullName>
        <shortName evidence="9">Beta-ketoacyl-ACP synthase III</shortName>
        <shortName evidence="9">KAS III</shortName>
        <ecNumber evidence="9">2.3.1.180</ecNumber>
    </recommendedName>
    <alternativeName>
        <fullName evidence="9">3-oxoacyl-[acyl-carrier-protein] synthase 3</fullName>
    </alternativeName>
    <alternativeName>
        <fullName evidence="9">3-oxoacyl-[acyl-carrier-protein] synthase III</fullName>
    </alternativeName>
</protein>
<reference evidence="13 14" key="1">
    <citation type="submission" date="2019-02" db="EMBL/GenBank/DDBJ databases">
        <title>Draft Genome Sequence of Streptomyces sp. AM-2504, identified by 16S rRNA comparative analysis as a Streptomyces Kasugaensis strain.</title>
        <authorList>
            <person name="Napolioni V."/>
            <person name="Giuliodori A.M."/>
            <person name="Spurio R."/>
            <person name="Fabbretti A."/>
        </authorList>
    </citation>
    <scope>NUCLEOTIDE SEQUENCE [LARGE SCALE GENOMIC DNA]</scope>
    <source>
        <strain evidence="13 14">AM-2504</strain>
    </source>
</reference>
<evidence type="ECO:0000313" key="14">
    <source>
        <dbReference type="Proteomes" id="UP000292452"/>
    </source>
</evidence>
<dbReference type="PANTHER" id="PTHR34069">
    <property type="entry name" value="3-OXOACYL-[ACYL-CARRIER-PROTEIN] SYNTHASE 3"/>
    <property type="match status" value="1"/>
</dbReference>
<dbReference type="GO" id="GO:0006633">
    <property type="term" value="P:fatty acid biosynthetic process"/>
    <property type="evidence" value="ECO:0007669"/>
    <property type="project" value="UniProtKB-UniRule"/>
</dbReference>
<dbReference type="HAMAP" id="MF_01815">
    <property type="entry name" value="FabH"/>
    <property type="match status" value="1"/>
</dbReference>
<comment type="domain">
    <text evidence="9">The last Arg residue of the ACP-binding site is essential for the weak association between ACP/AcpP and FabH.</text>
</comment>
<dbReference type="GO" id="GO:0005737">
    <property type="term" value="C:cytoplasm"/>
    <property type="evidence" value="ECO:0007669"/>
    <property type="project" value="UniProtKB-SubCell"/>
</dbReference>
<keyword evidence="3 9" id="KW-0444">Lipid biosynthesis</keyword>
<keyword evidence="4 9" id="KW-0808">Transferase</keyword>
<evidence type="ECO:0000256" key="7">
    <source>
        <dbReference type="ARBA" id="ARBA00023160"/>
    </source>
</evidence>
<dbReference type="SUPFAM" id="SSF53901">
    <property type="entry name" value="Thiolase-like"/>
    <property type="match status" value="1"/>
</dbReference>
<dbReference type="CDD" id="cd00830">
    <property type="entry name" value="KAS_III"/>
    <property type="match status" value="1"/>
</dbReference>
<comment type="pathway">
    <text evidence="9">Lipid metabolism; fatty acid biosynthesis.</text>
</comment>
<evidence type="ECO:0000256" key="5">
    <source>
        <dbReference type="ARBA" id="ARBA00022832"/>
    </source>
</evidence>
<dbReference type="GO" id="GO:0033818">
    <property type="term" value="F:beta-ketoacyl-acyl-carrier-protein synthase III activity"/>
    <property type="evidence" value="ECO:0007669"/>
    <property type="project" value="UniProtKB-UniRule"/>
</dbReference>
<feature type="active site" evidence="9">
    <location>
        <position position="279"/>
    </location>
</feature>
<organism evidence="13 14">
    <name type="scientific">Streptomyces kasugaensis</name>
    <dbReference type="NCBI Taxonomy" id="1946"/>
    <lineage>
        <taxon>Bacteria</taxon>
        <taxon>Bacillati</taxon>
        <taxon>Actinomycetota</taxon>
        <taxon>Actinomycetes</taxon>
        <taxon>Kitasatosporales</taxon>
        <taxon>Streptomycetaceae</taxon>
        <taxon>Streptomyces</taxon>
    </lineage>
</organism>
<evidence type="ECO:0000256" key="2">
    <source>
        <dbReference type="ARBA" id="ARBA00022490"/>
    </source>
</evidence>
<dbReference type="NCBIfam" id="TIGR00747">
    <property type="entry name" value="fabH"/>
    <property type="match status" value="1"/>
</dbReference>
<dbReference type="Pfam" id="PF08541">
    <property type="entry name" value="ACP_syn_III_C"/>
    <property type="match status" value="1"/>
</dbReference>
<dbReference type="AlphaFoldDB" id="A0A4Q9I0V1"/>
<dbReference type="GO" id="GO:0004315">
    <property type="term" value="F:3-oxoacyl-[acyl-carrier-protein] synthase activity"/>
    <property type="evidence" value="ECO:0007669"/>
    <property type="project" value="InterPro"/>
</dbReference>
<feature type="domain" description="Beta-ketoacyl-[acyl-carrier-protein] synthase III C-terminal" evidence="11">
    <location>
        <begin position="264"/>
        <end position="352"/>
    </location>
</feature>
<keyword evidence="2 9" id="KW-0963">Cytoplasm</keyword>
<dbReference type="NCBIfam" id="NF006829">
    <property type="entry name" value="PRK09352.1"/>
    <property type="match status" value="1"/>
</dbReference>
<evidence type="ECO:0000259" key="12">
    <source>
        <dbReference type="Pfam" id="PF08545"/>
    </source>
</evidence>
<dbReference type="UniPathway" id="UPA00094"/>
<feature type="active site" evidence="9">
    <location>
        <position position="137"/>
    </location>
</feature>
<dbReference type="InterPro" id="IPR013747">
    <property type="entry name" value="ACP_syn_III_C"/>
</dbReference>
<evidence type="ECO:0000256" key="3">
    <source>
        <dbReference type="ARBA" id="ARBA00022516"/>
    </source>
</evidence>
<keyword evidence="8 9" id="KW-0012">Acyltransferase</keyword>
<evidence type="ECO:0000259" key="11">
    <source>
        <dbReference type="Pfam" id="PF08541"/>
    </source>
</evidence>
<dbReference type="InterPro" id="IPR004655">
    <property type="entry name" value="FabH"/>
</dbReference>
<keyword evidence="5 9" id="KW-0276">Fatty acid metabolism</keyword>
<proteinExistence type="inferred from homology"/>
<dbReference type="EMBL" id="SIXH01000010">
    <property type="protein sequence ID" value="TBO61256.1"/>
    <property type="molecule type" value="Genomic_DNA"/>
</dbReference>
<evidence type="ECO:0000256" key="8">
    <source>
        <dbReference type="ARBA" id="ARBA00023315"/>
    </source>
</evidence>
<feature type="domain" description="Beta-ketoacyl-[acyl-carrier-protein] synthase III N-terminal" evidence="12">
    <location>
        <begin position="131"/>
        <end position="211"/>
    </location>
</feature>
<sequence length="358" mass="36330">MTEPTAPAADPVLAHHRRDGATGPPGGRAAVIAGIGSYVPPGVVTNQDLEKRLDTSDEWIRSRTGITTRHVVDAGTATSDLAVEAGRRALASAGEPGADAVVLATTTSDRPCPATAPDVAARLGLTGVAAFDIAAVCSGFLYGLATAAGLIAAGTAGRVLLVAADAFTTIIDPLDRGTAVIFADGAGAVVLRAGTADEPGAVGPVVLGSDGTLSDLIEVPAGGSRQRSSATAPEPGEEFFRMRGRDTYRHAVMHMLAASEEAVARAGWRLADVDRLAAHQANARILATVAERLGLPPERQLSNIETVGNTGAASIPLLLAQSAAEGRLTAGHRVLLTAFGGGLAWGATTVVWPEVKAL</sequence>
<keyword evidence="9" id="KW-0511">Multifunctional enzyme</keyword>
<feature type="region of interest" description="ACP-binding" evidence="9">
    <location>
        <begin position="280"/>
        <end position="284"/>
    </location>
</feature>
<dbReference type="GO" id="GO:0044550">
    <property type="term" value="P:secondary metabolite biosynthetic process"/>
    <property type="evidence" value="ECO:0007669"/>
    <property type="project" value="TreeGrafter"/>
</dbReference>
<dbReference type="Proteomes" id="UP000292452">
    <property type="component" value="Unassembled WGS sequence"/>
</dbReference>
<comment type="similarity">
    <text evidence="1 9">Belongs to the thiolase-like superfamily. FabH family.</text>
</comment>
<evidence type="ECO:0000256" key="9">
    <source>
        <dbReference type="HAMAP-Rule" id="MF_01815"/>
    </source>
</evidence>
<comment type="caution">
    <text evidence="13">The sequence shown here is derived from an EMBL/GenBank/DDBJ whole genome shotgun (WGS) entry which is preliminary data.</text>
</comment>
<dbReference type="Pfam" id="PF08545">
    <property type="entry name" value="ACP_syn_III"/>
    <property type="match status" value="1"/>
</dbReference>
<dbReference type="InterPro" id="IPR013751">
    <property type="entry name" value="ACP_syn_III_N"/>
</dbReference>
<accession>A0A4Q9I0V1</accession>
<dbReference type="PANTHER" id="PTHR34069:SF2">
    <property type="entry name" value="BETA-KETOACYL-[ACYL-CARRIER-PROTEIN] SYNTHASE III"/>
    <property type="match status" value="1"/>
</dbReference>
<dbReference type="RefSeq" id="WP_131121987.1">
    <property type="nucleotide sequence ID" value="NZ_SIXH01000010.1"/>
</dbReference>
<evidence type="ECO:0000256" key="10">
    <source>
        <dbReference type="SAM" id="MobiDB-lite"/>
    </source>
</evidence>
<dbReference type="InterPro" id="IPR016039">
    <property type="entry name" value="Thiolase-like"/>
</dbReference>
<evidence type="ECO:0000256" key="4">
    <source>
        <dbReference type="ARBA" id="ARBA00022679"/>
    </source>
</evidence>
<evidence type="ECO:0000256" key="6">
    <source>
        <dbReference type="ARBA" id="ARBA00023098"/>
    </source>
</evidence>
<comment type="catalytic activity">
    <reaction evidence="9">
        <text>malonyl-[ACP] + acetyl-CoA + H(+) = 3-oxobutanoyl-[ACP] + CO2 + CoA</text>
        <dbReference type="Rhea" id="RHEA:12080"/>
        <dbReference type="Rhea" id="RHEA-COMP:9623"/>
        <dbReference type="Rhea" id="RHEA-COMP:9625"/>
        <dbReference type="ChEBI" id="CHEBI:15378"/>
        <dbReference type="ChEBI" id="CHEBI:16526"/>
        <dbReference type="ChEBI" id="CHEBI:57287"/>
        <dbReference type="ChEBI" id="CHEBI:57288"/>
        <dbReference type="ChEBI" id="CHEBI:78449"/>
        <dbReference type="ChEBI" id="CHEBI:78450"/>
        <dbReference type="EC" id="2.3.1.180"/>
    </reaction>
</comment>
<comment type="function">
    <text evidence="9">Catalyzes the condensation reaction of fatty acid synthesis by the addition to an acyl acceptor of two carbons from malonyl-ACP. Catalyzes the first condensation reaction which initiates fatty acid synthesis and may therefore play a role in governing the total rate of fatty acid production. Possesses both acetoacetyl-ACP synthase and acetyl transacylase activities. Its substrate specificity determines the biosynthesis of branched-chain and/or straight-chain of fatty acids.</text>
</comment>
<evidence type="ECO:0000256" key="1">
    <source>
        <dbReference type="ARBA" id="ARBA00008642"/>
    </source>
</evidence>
<comment type="subcellular location">
    <subcellularLocation>
        <location evidence="9">Cytoplasm</location>
    </subcellularLocation>
</comment>
<dbReference type="Gene3D" id="3.40.47.10">
    <property type="match status" value="1"/>
</dbReference>
<gene>
    <name evidence="9" type="primary">fabH</name>
    <name evidence="13" type="ORF">EYS09_02165</name>
</gene>
<dbReference type="EC" id="2.3.1.180" evidence="9"/>
<keyword evidence="14" id="KW-1185">Reference proteome</keyword>
<feature type="region of interest" description="Disordered" evidence="10">
    <location>
        <begin position="1"/>
        <end position="26"/>
    </location>
</feature>